<feature type="modified residue" description="N6-(pyridoxal phosphate)lysine" evidence="3">
    <location>
        <position position="187"/>
    </location>
</feature>
<sequence>MPGYELIGSEELAEIQDVFAHGGVLFRHGFDALRNDCYKVRQFEQEFAAKMGIKHALAVTSGTAALRVALAALGIGPGDEVITQSFTFVATAEAIIESRATPVCAEIDTTLNMDPDDLLRKITPRTKAVIVVHMLGTPARLPEIAEICRRKNLVLIEDTAWGCGGNLQGKPLGTWGDVGTFSFDFAKTMTTGEGGMVVFGDEDVWKKAAAWHDHGHENNPAVPRWEDTRASSGFNYRMMELQGAVGIAQLKKLSGVVEAQRRNRDSLWQAISDLPGIQPRAVPQGAYDTADALVFLVPDNPAALRCREGLLAAGLATKILPEAYTWHFAGTWKHMPELVAAHGGNLDTAFPRSNAILSRAVSLPVGVKLAEDVPSRARRAIEKAMKS</sequence>
<dbReference type="GO" id="GO:0008483">
    <property type="term" value="F:transaminase activity"/>
    <property type="evidence" value="ECO:0007669"/>
    <property type="project" value="TreeGrafter"/>
</dbReference>
<keyword evidence="3 4" id="KW-0663">Pyridoxal phosphate</keyword>
<evidence type="ECO:0000313" key="5">
    <source>
        <dbReference type="EMBL" id="BAO31148.1"/>
    </source>
</evidence>
<dbReference type="PANTHER" id="PTHR30244:SF34">
    <property type="entry name" value="DTDP-4-AMINO-4,6-DIDEOXYGALACTOSE TRANSAMINASE"/>
    <property type="match status" value="1"/>
</dbReference>
<reference evidence="5 6" key="1">
    <citation type="journal article" date="2014" name="Syst. Appl. Microbiol.">
        <title>Complete genomes of freshwater sulfur oxidizers Sulfuricella denitrificans skB26 and Sulfuritalea hydrogenivorans sk43H: genetic insights into the sulfur oxidation pathway of betaproteobacteria.</title>
        <authorList>
            <person name="Watanabe T."/>
            <person name="Kojima H."/>
            <person name="Fukui M."/>
        </authorList>
    </citation>
    <scope>NUCLEOTIDE SEQUENCE [LARGE SCALE GENOMIC DNA]</scope>
    <source>
        <strain evidence="5">DSM22779</strain>
    </source>
</reference>
<dbReference type="STRING" id="1223802.SUTH_03378"/>
<dbReference type="AlphaFoldDB" id="W0SMV5"/>
<dbReference type="Gene3D" id="3.40.640.10">
    <property type="entry name" value="Type I PLP-dependent aspartate aminotransferase-like (Major domain)"/>
    <property type="match status" value="1"/>
</dbReference>
<comment type="similarity">
    <text evidence="1 4">Belongs to the DegT/DnrJ/EryC1 family.</text>
</comment>
<name>W0SMV5_9PROT</name>
<dbReference type="InterPro" id="IPR015421">
    <property type="entry name" value="PyrdxlP-dep_Trfase_major"/>
</dbReference>
<dbReference type="GO" id="GO:0000271">
    <property type="term" value="P:polysaccharide biosynthetic process"/>
    <property type="evidence" value="ECO:0007669"/>
    <property type="project" value="TreeGrafter"/>
</dbReference>
<dbReference type="Pfam" id="PF01041">
    <property type="entry name" value="DegT_DnrJ_EryC1"/>
    <property type="match status" value="1"/>
</dbReference>
<evidence type="ECO:0000256" key="4">
    <source>
        <dbReference type="RuleBase" id="RU004508"/>
    </source>
</evidence>
<dbReference type="SUPFAM" id="SSF53383">
    <property type="entry name" value="PLP-dependent transferases"/>
    <property type="match status" value="1"/>
</dbReference>
<dbReference type="PIRSF" id="PIRSF000390">
    <property type="entry name" value="PLP_StrS"/>
    <property type="match status" value="1"/>
</dbReference>
<evidence type="ECO:0000256" key="3">
    <source>
        <dbReference type="PIRSR" id="PIRSR000390-2"/>
    </source>
</evidence>
<dbReference type="HOGENOM" id="CLU_033332_7_2_4"/>
<organism evidence="5 6">
    <name type="scientific">Sulfuritalea hydrogenivorans sk43H</name>
    <dbReference type="NCBI Taxonomy" id="1223802"/>
    <lineage>
        <taxon>Bacteria</taxon>
        <taxon>Pseudomonadati</taxon>
        <taxon>Pseudomonadota</taxon>
        <taxon>Betaproteobacteria</taxon>
        <taxon>Nitrosomonadales</taxon>
        <taxon>Sterolibacteriaceae</taxon>
        <taxon>Sulfuritalea</taxon>
    </lineage>
</organism>
<dbReference type="Proteomes" id="UP000031637">
    <property type="component" value="Chromosome"/>
</dbReference>
<evidence type="ECO:0000313" key="6">
    <source>
        <dbReference type="Proteomes" id="UP000031637"/>
    </source>
</evidence>
<dbReference type="OrthoDB" id="9804264at2"/>
<dbReference type="Gene3D" id="3.90.1150.10">
    <property type="entry name" value="Aspartate Aminotransferase, domain 1"/>
    <property type="match status" value="1"/>
</dbReference>
<keyword evidence="6" id="KW-1185">Reference proteome</keyword>
<dbReference type="GO" id="GO:0030170">
    <property type="term" value="F:pyridoxal phosphate binding"/>
    <property type="evidence" value="ECO:0007669"/>
    <property type="project" value="TreeGrafter"/>
</dbReference>
<dbReference type="KEGG" id="shd:SUTH_03378"/>
<accession>W0SMV5</accession>
<evidence type="ECO:0000256" key="2">
    <source>
        <dbReference type="PIRSR" id="PIRSR000390-1"/>
    </source>
</evidence>
<dbReference type="PANTHER" id="PTHR30244">
    <property type="entry name" value="TRANSAMINASE"/>
    <property type="match status" value="1"/>
</dbReference>
<feature type="active site" description="Proton acceptor" evidence="2">
    <location>
        <position position="187"/>
    </location>
</feature>
<gene>
    <name evidence="5" type="ORF">SUTH_03378</name>
</gene>
<dbReference type="RefSeq" id="WP_041100905.1">
    <property type="nucleotide sequence ID" value="NZ_AP012547.1"/>
</dbReference>
<dbReference type="InterPro" id="IPR015422">
    <property type="entry name" value="PyrdxlP-dep_Trfase_small"/>
</dbReference>
<dbReference type="InterPro" id="IPR015424">
    <property type="entry name" value="PyrdxlP-dep_Trfase"/>
</dbReference>
<dbReference type="CDD" id="cd00616">
    <property type="entry name" value="AHBA_syn"/>
    <property type="match status" value="1"/>
</dbReference>
<proteinExistence type="inferred from homology"/>
<evidence type="ECO:0000256" key="1">
    <source>
        <dbReference type="ARBA" id="ARBA00037999"/>
    </source>
</evidence>
<protein>
    <submittedName>
        <fullName evidence="5">Putative spore coat polysaccharide biosynthesis protein SpsC</fullName>
    </submittedName>
</protein>
<dbReference type="InterPro" id="IPR000653">
    <property type="entry name" value="DegT/StrS_aminotransferase"/>
</dbReference>
<dbReference type="EMBL" id="AP012547">
    <property type="protein sequence ID" value="BAO31148.1"/>
    <property type="molecule type" value="Genomic_DNA"/>
</dbReference>